<protein>
    <submittedName>
        <fullName evidence="1">846_t:CDS:1</fullName>
    </submittedName>
</protein>
<reference evidence="1" key="1">
    <citation type="submission" date="2021-06" db="EMBL/GenBank/DDBJ databases">
        <authorList>
            <person name="Kallberg Y."/>
            <person name="Tangrot J."/>
            <person name="Rosling A."/>
        </authorList>
    </citation>
    <scope>NUCLEOTIDE SEQUENCE</scope>
    <source>
        <strain evidence="1">FL966</strain>
    </source>
</reference>
<keyword evidence="2" id="KW-1185">Reference proteome</keyword>
<comment type="caution">
    <text evidence="1">The sequence shown here is derived from an EMBL/GenBank/DDBJ whole genome shotgun (WGS) entry which is preliminary data.</text>
</comment>
<name>A0A9N9EHS0_9GLOM</name>
<sequence>MGLFEDNTSTNWILAFYRHLLYVNELEQSLHTGKLVMFRGLQLNRCNVLQTMRMELNNKVVNKSKERCKLVNSKFEEKK</sequence>
<evidence type="ECO:0000313" key="2">
    <source>
        <dbReference type="Proteomes" id="UP000789759"/>
    </source>
</evidence>
<gene>
    <name evidence="1" type="ORF">CPELLU_LOCUS10454</name>
</gene>
<proteinExistence type="predicted"/>
<accession>A0A9N9EHS0</accession>
<dbReference type="Proteomes" id="UP000789759">
    <property type="component" value="Unassembled WGS sequence"/>
</dbReference>
<dbReference type="AlphaFoldDB" id="A0A9N9EHS0"/>
<evidence type="ECO:0000313" key="1">
    <source>
        <dbReference type="EMBL" id="CAG8674648.1"/>
    </source>
</evidence>
<organism evidence="1 2">
    <name type="scientific">Cetraspora pellucida</name>
    <dbReference type="NCBI Taxonomy" id="1433469"/>
    <lineage>
        <taxon>Eukaryota</taxon>
        <taxon>Fungi</taxon>
        <taxon>Fungi incertae sedis</taxon>
        <taxon>Mucoromycota</taxon>
        <taxon>Glomeromycotina</taxon>
        <taxon>Glomeromycetes</taxon>
        <taxon>Diversisporales</taxon>
        <taxon>Gigasporaceae</taxon>
        <taxon>Cetraspora</taxon>
    </lineage>
</organism>
<dbReference type="EMBL" id="CAJVQA010008621">
    <property type="protein sequence ID" value="CAG8674648.1"/>
    <property type="molecule type" value="Genomic_DNA"/>
</dbReference>